<dbReference type="Gene3D" id="2.40.50.230">
    <property type="entry name" value="Gp5 N-terminal domain"/>
    <property type="match status" value="1"/>
</dbReference>
<dbReference type="InterPro" id="IPR054030">
    <property type="entry name" value="Gp5_Vgr_C"/>
</dbReference>
<dbReference type="InterPro" id="IPR017847">
    <property type="entry name" value="T6SS_RhsGE_Vgr_subset"/>
</dbReference>
<comment type="caution">
    <text evidence="6">The sequence shown here is derived from an EMBL/GenBank/DDBJ whole genome shotgun (WGS) entry which is preliminary data.</text>
</comment>
<dbReference type="Pfam" id="PF22178">
    <property type="entry name" value="Gp5_trimer_C"/>
    <property type="match status" value="1"/>
</dbReference>
<dbReference type="InterPro" id="IPR050708">
    <property type="entry name" value="T6SS_VgrG/RHS"/>
</dbReference>
<dbReference type="InterPro" id="IPR037026">
    <property type="entry name" value="Vgr_OB-fold_dom_sf"/>
</dbReference>
<dbReference type="Proteomes" id="UP001148203">
    <property type="component" value="Unassembled WGS sequence"/>
</dbReference>
<name>A0ABT5P1K2_9PSED</name>
<evidence type="ECO:0000259" key="4">
    <source>
        <dbReference type="Pfam" id="PF04717"/>
    </source>
</evidence>
<dbReference type="SUPFAM" id="SSF69255">
    <property type="entry name" value="gp5 N-terminal domain-like"/>
    <property type="match status" value="1"/>
</dbReference>
<proteinExistence type="inferred from homology"/>
<evidence type="ECO:0000259" key="5">
    <source>
        <dbReference type="Pfam" id="PF22178"/>
    </source>
</evidence>
<dbReference type="SUPFAM" id="SSF69349">
    <property type="entry name" value="Phage fibre proteins"/>
    <property type="match status" value="1"/>
</dbReference>
<protein>
    <submittedName>
        <fullName evidence="6">Type VI secretion system tip protein VgrG</fullName>
    </submittedName>
</protein>
<comment type="similarity">
    <text evidence="2">Belongs to the VgrG protein family.</text>
</comment>
<sequence>RESQSNEFSSCWVRVSQGWAGGTWGSMAIPRIGQEVIVGFIQGDPDQPVVMGRTYCANQLPPYELPKHKTRMTLKSHTHKGVGFNELRFEDELGHEEVFIHAQRDQNNHVQHDETTAIGNNRSERVGHDERIEIGHDRHVSVSQDETLSVSGQRTRTVEGDERIKVNGQRLESVLGASVEAVALAKSINVGGLLNITVGLGAHEQVVESKTVQVGQQLTLSAGGDVSISSREGQLHIDSSRELLLSCGGAFIRLGNGRLEFGSPEPIVMHGKLQQLAPARHGEPAPPGQDGIEFRLLYPDSSPMAGRVFNATLSDGSTRQGTLDQNGYCSLSGVAPGTRAEITYQDNPAAAEATLGDGFDRELTQLAGVRP</sequence>
<dbReference type="InterPro" id="IPR006533">
    <property type="entry name" value="T6SS_Vgr_RhsGE"/>
</dbReference>
<comment type="subcellular location">
    <subcellularLocation>
        <location evidence="1">Secreted</location>
    </subcellularLocation>
</comment>
<evidence type="ECO:0000313" key="6">
    <source>
        <dbReference type="EMBL" id="MDD0994236.1"/>
    </source>
</evidence>
<evidence type="ECO:0000256" key="1">
    <source>
        <dbReference type="ARBA" id="ARBA00004613"/>
    </source>
</evidence>
<organism evidence="6 7">
    <name type="scientific">Pseudomonas fontis</name>
    <dbReference type="NCBI Taxonomy" id="2942633"/>
    <lineage>
        <taxon>Bacteria</taxon>
        <taxon>Pseudomonadati</taxon>
        <taxon>Pseudomonadota</taxon>
        <taxon>Gammaproteobacteria</taxon>
        <taxon>Pseudomonadales</taxon>
        <taxon>Pseudomonadaceae</taxon>
        <taxon>Pseudomonas</taxon>
    </lineage>
</organism>
<accession>A0ABT5P1K2</accession>
<dbReference type="RefSeq" id="WP_273925447.1">
    <property type="nucleotide sequence ID" value="NZ_JAMDGY010000146.1"/>
</dbReference>
<dbReference type="NCBIfam" id="TIGR03361">
    <property type="entry name" value="VI_Rhs_Vgr"/>
    <property type="match status" value="1"/>
</dbReference>
<evidence type="ECO:0000313" key="7">
    <source>
        <dbReference type="Proteomes" id="UP001148203"/>
    </source>
</evidence>
<dbReference type="Pfam" id="PF04717">
    <property type="entry name" value="Phage_base_V"/>
    <property type="match status" value="1"/>
</dbReference>
<evidence type="ECO:0000256" key="2">
    <source>
        <dbReference type="ARBA" id="ARBA00005558"/>
    </source>
</evidence>
<evidence type="ECO:0000256" key="3">
    <source>
        <dbReference type="ARBA" id="ARBA00022525"/>
    </source>
</evidence>
<dbReference type="PANTHER" id="PTHR32305:SF15">
    <property type="entry name" value="PROTEIN RHSA-RELATED"/>
    <property type="match status" value="1"/>
</dbReference>
<dbReference type="NCBIfam" id="TIGR01646">
    <property type="entry name" value="vgr_GE"/>
    <property type="match status" value="1"/>
</dbReference>
<keyword evidence="7" id="KW-1185">Reference proteome</keyword>
<dbReference type="PANTHER" id="PTHR32305">
    <property type="match status" value="1"/>
</dbReference>
<feature type="non-terminal residue" evidence="6">
    <location>
        <position position="1"/>
    </location>
</feature>
<feature type="domain" description="Gp5/Type VI secretion system Vgr protein OB-fold" evidence="4">
    <location>
        <begin position="6"/>
        <end position="55"/>
    </location>
</feature>
<reference evidence="6 7" key="1">
    <citation type="submission" date="2022-05" db="EMBL/GenBank/DDBJ databases">
        <title>Novel Pseudomonas spp. Isolated from a Rainbow Trout Aquaculture Facility.</title>
        <authorList>
            <person name="Testerman T."/>
            <person name="Graf J."/>
        </authorList>
    </citation>
    <scope>NUCLEOTIDE SEQUENCE [LARGE SCALE GENOMIC DNA]</scope>
    <source>
        <strain evidence="6 7">ID681</strain>
    </source>
</reference>
<dbReference type="InterPro" id="IPR006531">
    <property type="entry name" value="Gp5/Vgr_OB"/>
</dbReference>
<keyword evidence="3" id="KW-0964">Secreted</keyword>
<feature type="domain" description="Gp5/Type VI secretion system Vgr C-terminal trimerisation" evidence="5">
    <location>
        <begin position="72"/>
        <end position="176"/>
    </location>
</feature>
<dbReference type="EMBL" id="JAMDGY010000146">
    <property type="protein sequence ID" value="MDD0994236.1"/>
    <property type="molecule type" value="Genomic_DNA"/>
</dbReference>
<gene>
    <name evidence="6" type="primary">vgrG</name>
    <name evidence="6" type="ORF">M5G11_27320</name>
</gene>